<evidence type="ECO:0000256" key="5">
    <source>
        <dbReference type="ARBA" id="ARBA00022989"/>
    </source>
</evidence>
<dbReference type="PROSITE" id="PS51318">
    <property type="entry name" value="TAT"/>
    <property type="match status" value="1"/>
</dbReference>
<proteinExistence type="predicted"/>
<evidence type="ECO:0000256" key="8">
    <source>
        <dbReference type="ARBA" id="ARBA00023136"/>
    </source>
</evidence>
<dbReference type="PANTHER" id="PTHR10134">
    <property type="entry name" value="CYTOCHROME B-C1 COMPLEX SUBUNIT RIESKE, MITOCHONDRIAL"/>
    <property type="match status" value="1"/>
</dbReference>
<dbReference type="GO" id="GO:0008121">
    <property type="term" value="F:quinol-cytochrome-c reductase activity"/>
    <property type="evidence" value="ECO:0007669"/>
    <property type="project" value="UniProtKB-EC"/>
</dbReference>
<evidence type="ECO:0000256" key="10">
    <source>
        <dbReference type="RuleBase" id="RU004494"/>
    </source>
</evidence>
<evidence type="ECO:0000256" key="1">
    <source>
        <dbReference type="ARBA" id="ARBA00004167"/>
    </source>
</evidence>
<keyword evidence="10" id="KW-0813">Transport</keyword>
<organism evidence="13 14">
    <name type="scientific">Variovorax paradoxus</name>
    <dbReference type="NCBI Taxonomy" id="34073"/>
    <lineage>
        <taxon>Bacteria</taxon>
        <taxon>Pseudomonadati</taxon>
        <taxon>Pseudomonadota</taxon>
        <taxon>Betaproteobacteria</taxon>
        <taxon>Burkholderiales</taxon>
        <taxon>Comamonadaceae</taxon>
        <taxon>Variovorax</taxon>
    </lineage>
</organism>
<dbReference type="Gene3D" id="2.102.10.10">
    <property type="entry name" value="Rieske [2Fe-2S] iron-sulphur domain"/>
    <property type="match status" value="1"/>
</dbReference>
<dbReference type="SUPFAM" id="SSF50022">
    <property type="entry name" value="ISP domain"/>
    <property type="match status" value="1"/>
</dbReference>
<keyword evidence="6" id="KW-0408">Iron</keyword>
<protein>
    <recommendedName>
        <fullName evidence="10">Ubiquinol-cytochrome c reductase iron-sulfur subunit</fullName>
        <ecNumber evidence="10">7.1.1.8</ecNumber>
    </recommendedName>
</protein>
<comment type="catalytic activity">
    <reaction evidence="10">
        <text>a quinol + 2 Fe(III)-[cytochrome c](out) = a quinone + 2 Fe(II)-[cytochrome c](out) + 2 H(+)(out)</text>
        <dbReference type="Rhea" id="RHEA:11484"/>
        <dbReference type="Rhea" id="RHEA-COMP:10350"/>
        <dbReference type="Rhea" id="RHEA-COMP:14399"/>
        <dbReference type="ChEBI" id="CHEBI:15378"/>
        <dbReference type="ChEBI" id="CHEBI:24646"/>
        <dbReference type="ChEBI" id="CHEBI:29033"/>
        <dbReference type="ChEBI" id="CHEBI:29034"/>
        <dbReference type="ChEBI" id="CHEBI:132124"/>
        <dbReference type="EC" id="7.1.1.8"/>
    </reaction>
</comment>
<keyword evidence="8 10" id="KW-0472">Membrane</keyword>
<keyword evidence="3" id="KW-0001">2Fe-2S</keyword>
<evidence type="ECO:0000256" key="2">
    <source>
        <dbReference type="ARBA" id="ARBA00022692"/>
    </source>
</evidence>
<dbReference type="GO" id="GO:0051537">
    <property type="term" value="F:2 iron, 2 sulfur cluster binding"/>
    <property type="evidence" value="ECO:0007669"/>
    <property type="project" value="UniProtKB-KW"/>
</dbReference>
<feature type="domain" description="Rieske" evidence="12">
    <location>
        <begin position="74"/>
        <end position="191"/>
    </location>
</feature>
<keyword evidence="9" id="KW-1015">Disulfide bond</keyword>
<evidence type="ECO:0000256" key="9">
    <source>
        <dbReference type="ARBA" id="ARBA00023157"/>
    </source>
</evidence>
<gene>
    <name evidence="13" type="primary">petA</name>
    <name evidence="13" type="ORF">GFK26_03790</name>
</gene>
<evidence type="ECO:0000259" key="12">
    <source>
        <dbReference type="PROSITE" id="PS51296"/>
    </source>
</evidence>
<dbReference type="InterPro" id="IPR017941">
    <property type="entry name" value="Rieske_2Fe-2S"/>
</dbReference>
<dbReference type="EC" id="7.1.1.8" evidence="10"/>
<comment type="subcellular location">
    <subcellularLocation>
        <location evidence="1">Membrane</location>
        <topology evidence="1">Single-pass membrane protein</topology>
    </subcellularLocation>
</comment>
<evidence type="ECO:0000256" key="7">
    <source>
        <dbReference type="ARBA" id="ARBA00023014"/>
    </source>
</evidence>
<evidence type="ECO:0000256" key="6">
    <source>
        <dbReference type="ARBA" id="ARBA00023004"/>
    </source>
</evidence>
<dbReference type="InterPro" id="IPR006317">
    <property type="entry name" value="Ubiquinol_cyt_c_Rdtase_Fe-S-su"/>
</dbReference>
<dbReference type="AlphaFoldDB" id="A0A5Q0LWY5"/>
<evidence type="ECO:0000313" key="13">
    <source>
        <dbReference type="EMBL" id="QFZ81940.1"/>
    </source>
</evidence>
<dbReference type="NCBIfam" id="TIGR01416">
    <property type="entry name" value="Rieske_proteo"/>
    <property type="match status" value="1"/>
</dbReference>
<dbReference type="PROSITE" id="PS51296">
    <property type="entry name" value="RIESKE"/>
    <property type="match status" value="1"/>
</dbReference>
<dbReference type="InterPro" id="IPR006311">
    <property type="entry name" value="TAT_signal"/>
</dbReference>
<dbReference type="EMBL" id="CP045644">
    <property type="protein sequence ID" value="QFZ81940.1"/>
    <property type="molecule type" value="Genomic_DNA"/>
</dbReference>
<dbReference type="RefSeq" id="WP_093299040.1">
    <property type="nucleotide sequence ID" value="NZ_CP045644.1"/>
</dbReference>
<dbReference type="GO" id="GO:0046872">
    <property type="term" value="F:metal ion binding"/>
    <property type="evidence" value="ECO:0007669"/>
    <property type="project" value="UniProtKB-KW"/>
</dbReference>
<dbReference type="InterPro" id="IPR014349">
    <property type="entry name" value="Rieske_Fe-S_prot"/>
</dbReference>
<evidence type="ECO:0000256" key="3">
    <source>
        <dbReference type="ARBA" id="ARBA00022714"/>
    </source>
</evidence>
<feature type="transmembrane region" description="Helical" evidence="10">
    <location>
        <begin position="15"/>
        <end position="36"/>
    </location>
</feature>
<dbReference type="Proteomes" id="UP000326780">
    <property type="component" value="Chromosome"/>
</dbReference>
<name>A0A5Q0LWY5_VARPD</name>
<dbReference type="GO" id="GO:0016020">
    <property type="term" value="C:membrane"/>
    <property type="evidence" value="ECO:0007669"/>
    <property type="project" value="UniProtKB-SubCell"/>
</dbReference>
<dbReference type="CDD" id="cd03470">
    <property type="entry name" value="Rieske_cytochrome_bc1"/>
    <property type="match status" value="1"/>
</dbReference>
<dbReference type="InterPro" id="IPR036922">
    <property type="entry name" value="Rieske_2Fe-2S_sf"/>
</dbReference>
<dbReference type="Pfam" id="PF00355">
    <property type="entry name" value="Rieske"/>
    <property type="match status" value="1"/>
</dbReference>
<comment type="miscellaneous">
    <text evidence="10">The Rieske protein is a high potential 2Fe-2S protein.</text>
</comment>
<keyword evidence="4" id="KW-0479">Metal-binding</keyword>
<evidence type="ECO:0000313" key="14">
    <source>
        <dbReference type="Proteomes" id="UP000326780"/>
    </source>
</evidence>
<dbReference type="InterPro" id="IPR005805">
    <property type="entry name" value="Rieske_Fe-S_prot_C"/>
</dbReference>
<comment type="cofactor">
    <cofactor evidence="10">
        <name>[2Fe-2S] cluster</name>
        <dbReference type="ChEBI" id="CHEBI:190135"/>
    </cofactor>
    <text evidence="10">Binds 1 [2Fe-2S] cluster per subunit.</text>
</comment>
<comment type="subunit">
    <text evidence="11">The main subunits of complex b-c1 are: cytochrome b, cytochrome c1 and the Rieske protein.</text>
</comment>
<keyword evidence="5 10" id="KW-1133">Transmembrane helix</keyword>
<evidence type="ECO:0000256" key="11">
    <source>
        <dbReference type="RuleBase" id="RU004497"/>
    </source>
</evidence>
<dbReference type="PRINTS" id="PR00162">
    <property type="entry name" value="RIESKE"/>
</dbReference>
<reference evidence="13 14" key="1">
    <citation type="submission" date="2019-10" db="EMBL/GenBank/DDBJ databases">
        <title>Complete genome sequence of Variovorax paradoxus 5C-2.</title>
        <authorList>
            <person name="Gogoleva N.E."/>
            <person name="Balkin A.S."/>
        </authorList>
    </citation>
    <scope>NUCLEOTIDE SEQUENCE [LARGE SCALE GENOMIC DNA]</scope>
    <source>
        <strain evidence="13 14">5C-2</strain>
    </source>
</reference>
<sequence>MSCPPSRPNAARRSWLIATSAAGGAGLIATSVPFVASLSPSERARAFGAPVEVDIRPIKPGELQTVEWRGKPVWVLHRSAEMIEGLRQHDDVLADPHSRRLAQQPDYVRNELRSVRPEFVVLTGICTHLGCVPTFRPERGAADIGASWPGGFYCPCHGSKFDLAGRVFKNVPAPSNLEVPPHHYVAESMLLVGAGPGQAGE</sequence>
<keyword evidence="2 10" id="KW-0812">Transmembrane</keyword>
<evidence type="ECO:0000256" key="4">
    <source>
        <dbReference type="ARBA" id="ARBA00022723"/>
    </source>
</evidence>
<keyword evidence="7" id="KW-0411">Iron-sulfur</keyword>
<accession>A0A5Q0LWY5</accession>
<keyword evidence="10" id="KW-0249">Electron transport</keyword>